<name>A0ABQ6FAT2_9RHOO</name>
<evidence type="ECO:0000313" key="3">
    <source>
        <dbReference type="EMBL" id="GLT22416.1"/>
    </source>
</evidence>
<evidence type="ECO:0000256" key="1">
    <source>
        <dbReference type="SAM" id="MobiDB-lite"/>
    </source>
</evidence>
<gene>
    <name evidence="3" type="ORF">GCM10007933_18750</name>
</gene>
<feature type="chain" id="PRO_5045080319" evidence="2">
    <location>
        <begin position="23"/>
        <end position="45"/>
    </location>
</feature>
<feature type="signal peptide" evidence="2">
    <location>
        <begin position="1"/>
        <end position="22"/>
    </location>
</feature>
<keyword evidence="2" id="KW-0732">Signal</keyword>
<reference evidence="4" key="1">
    <citation type="journal article" date="2019" name="Int. J. Syst. Evol. Microbiol.">
        <title>The Global Catalogue of Microorganisms (GCM) 10K type strain sequencing project: providing services to taxonomists for standard genome sequencing and annotation.</title>
        <authorList>
            <consortium name="The Broad Institute Genomics Platform"/>
            <consortium name="The Broad Institute Genome Sequencing Center for Infectious Disease"/>
            <person name="Wu L."/>
            <person name="Ma J."/>
        </authorList>
    </citation>
    <scope>NUCLEOTIDE SEQUENCE [LARGE SCALE GENOMIC DNA]</scope>
    <source>
        <strain evidence="4">NBRC 102407</strain>
    </source>
</reference>
<dbReference type="PROSITE" id="PS51257">
    <property type="entry name" value="PROKAR_LIPOPROTEIN"/>
    <property type="match status" value="1"/>
</dbReference>
<organism evidence="3 4">
    <name type="scientific">Zoogloea oryzae</name>
    <dbReference type="NCBI Taxonomy" id="310767"/>
    <lineage>
        <taxon>Bacteria</taxon>
        <taxon>Pseudomonadati</taxon>
        <taxon>Pseudomonadota</taxon>
        <taxon>Betaproteobacteria</taxon>
        <taxon>Rhodocyclales</taxon>
        <taxon>Zoogloeaceae</taxon>
        <taxon>Zoogloea</taxon>
    </lineage>
</organism>
<sequence>MMIRKIALLLALALGFAAGAQACGENGAKSGKPDMSKPATPKPST</sequence>
<protein>
    <submittedName>
        <fullName evidence="3">Uncharacterized protein</fullName>
    </submittedName>
</protein>
<proteinExistence type="predicted"/>
<comment type="caution">
    <text evidence="3">The sequence shown here is derived from an EMBL/GenBank/DDBJ whole genome shotgun (WGS) entry which is preliminary data.</text>
</comment>
<dbReference type="RefSeq" id="WP_153162791.1">
    <property type="nucleotide sequence ID" value="NZ_BSPX01000024.1"/>
</dbReference>
<keyword evidence="4" id="KW-1185">Reference proteome</keyword>
<dbReference type="EMBL" id="BSPX01000024">
    <property type="protein sequence ID" value="GLT22416.1"/>
    <property type="molecule type" value="Genomic_DNA"/>
</dbReference>
<feature type="region of interest" description="Disordered" evidence="1">
    <location>
        <begin position="25"/>
        <end position="45"/>
    </location>
</feature>
<evidence type="ECO:0000313" key="4">
    <source>
        <dbReference type="Proteomes" id="UP001157167"/>
    </source>
</evidence>
<evidence type="ECO:0000256" key="2">
    <source>
        <dbReference type="SAM" id="SignalP"/>
    </source>
</evidence>
<accession>A0ABQ6FAT2</accession>
<dbReference type="Proteomes" id="UP001157167">
    <property type="component" value="Unassembled WGS sequence"/>
</dbReference>